<feature type="domain" description="Big-1" evidence="2">
    <location>
        <begin position="480"/>
        <end position="576"/>
    </location>
</feature>
<evidence type="ECO:0000256" key="1">
    <source>
        <dbReference type="ARBA" id="ARBA00010116"/>
    </source>
</evidence>
<dbReference type="PANTHER" id="PTHR39576:SF2">
    <property type="entry name" value="ATTACHING AND EFFACING PROTEIN HOMOLOG-RELATED"/>
    <property type="match status" value="1"/>
</dbReference>
<dbReference type="InterPro" id="IPR003344">
    <property type="entry name" value="Big_1_dom"/>
</dbReference>
<dbReference type="Proteomes" id="UP000263900">
    <property type="component" value="Chromosome"/>
</dbReference>
<dbReference type="OrthoDB" id="9765926at2"/>
<dbReference type="InterPro" id="IPR008964">
    <property type="entry name" value="Invasin/intimin_cell_adhesion"/>
</dbReference>
<proteinExistence type="inferred from homology"/>
<name>A0A3B7MX25_9BACT</name>
<feature type="domain" description="Big-1" evidence="2">
    <location>
        <begin position="798"/>
        <end position="894"/>
    </location>
</feature>
<feature type="domain" description="Big-1" evidence="2">
    <location>
        <begin position="904"/>
        <end position="1000"/>
    </location>
</feature>
<dbReference type="Pfam" id="PF13585">
    <property type="entry name" value="CHU_C"/>
    <property type="match status" value="1"/>
</dbReference>
<dbReference type="InterPro" id="IPR051715">
    <property type="entry name" value="Intimin-Invasin_domain"/>
</dbReference>
<dbReference type="PROSITE" id="PS51127">
    <property type="entry name" value="BIG1"/>
    <property type="match status" value="19"/>
</dbReference>
<evidence type="ECO:0000259" key="2">
    <source>
        <dbReference type="PROSITE" id="PS51127"/>
    </source>
</evidence>
<dbReference type="EMBL" id="CP032157">
    <property type="protein sequence ID" value="AXY77769.1"/>
    <property type="molecule type" value="Genomic_DNA"/>
</dbReference>
<feature type="domain" description="Big-1" evidence="2">
    <location>
        <begin position="60"/>
        <end position="151"/>
    </location>
</feature>
<organism evidence="3 4">
    <name type="scientific">Paraflavitalea soli</name>
    <dbReference type="NCBI Taxonomy" id="2315862"/>
    <lineage>
        <taxon>Bacteria</taxon>
        <taxon>Pseudomonadati</taxon>
        <taxon>Bacteroidota</taxon>
        <taxon>Chitinophagia</taxon>
        <taxon>Chitinophagales</taxon>
        <taxon>Chitinophagaceae</taxon>
        <taxon>Paraflavitalea</taxon>
    </lineage>
</organism>
<feature type="domain" description="Big-1" evidence="2">
    <location>
        <begin position="1010"/>
        <end position="1104"/>
    </location>
</feature>
<sequence length="2161" mass="214557">MASASGFIHPLFSLRETRCKRLLTVLFCMLVCTLGFHTGVSAFAPGAGHPPGVPDLTHPDSKLTIVKNNSVANNIDQNIVKAHVVDEFGNPVAGVDIVIVSSSGGFTPIYTTNASGDANVPFPSLIVGTVSIQAYVNGDPFIHGSPAVTYFVAAPPTVNTPTTRLSVLTTNAIANNSATNSVRAHITDAYGHPIAGQTIAFSIASGIASFVGPSSLTTDANGNADISLISTIAGNVNITATMNGINIPNGSPATVTFVADVPQTNNPLTALSVVTNNAVANGIATNSVKAHVVDANGNIVANQPVVFTIFSGTANFVGSTTVNTDASGNAVIALNSTVAGNVKITARVNGVFIIYGSPANVTFTAGPPDVTAASTGLLVITNNAIANGAATNSVRARIRDINGNAVANATVVFNILSGTGTIVGSSTVTTNASGFADINITSLVAGNVSITATVNGVPLVNGSPAVVRFVADAPAVANPGTALSVVTNNALANGAATNRVKAHIVDANGNPVANATIVFTIASGTANFAIPASTTTNASGDAFVNLNSNLAGNVTITATVNGVAIVNGSPLTITFVADAPAVNNPATALSVVTNNAVANNTATNSVKAHIVDASGNPVPNATVVFNIFSGTATFASPATVTTNASGDAIVTLKSNVVGSVRITATVNGVTILNGSPAIVVFVVDVPSVTNPATALSVVTNNAVANNIATNSVKAHIVDAGGNPVPNATIVFTIATGTATFASPATVTTNASGDAVVTLKSTVAGSVTITATVNGTPITNGSPATVIFVADVPSIANPATALSVVQNDALANNTATNSVKAHIADAQGNPVANATVLFYIYSGTATFASPASVTTDANGNATVTLKSNVVGSVNITATVNGTVILNGSPAIVRFVVDVPAVTNPATALSVVTNNAIANGTATNSVKAHIVDANGNPVPNATIVFTIASGAANFASPASVTTNASGDAVVTLNSTIVGSVDITATVNGTPIVNGSPATVNFVVDVPAVTNPATKLTVVLNYAVANGFAVNSVKAHIEDAQGNPVPNALIRFIRANGTATFTSPPLITTDLDGDATVTLSSTVVGAVDITATVNGVAIVNGSPATVFFVADVPAVTNPATALSVVTDNAIANNTATNSVKAHIADANGNPVPNATVVFTIATGTATFTSPVTVTTDANGDAVVALKSGVVGTVTITATVEGTPIVNGSPVAVKFVADVPAIANPATALSVVTNNALANNTATNSVKAHIADASGNPVANATVVFHIYSGTATFASPATVTTDVNGDAIVTLTSTVAGSVNITATVNGNVILNGSPAIVIFKADAPATGNPATALSVVDDNRVANNTALNSVKAHIADANGNPVQGASIVFIITGGTAATAAFTDVNPILTDASGNAIMHLKSPVTGTVIITATVNGNPITNGSPVTVTFVADVPSVGNPATALTVVDNNRVANNAALNSVKAHIVDAGGNPVPGAAIIFTITGGTATTAAFTDANPITTDANGDAIMHIKSPLVGTVIITATVNGNPITNGSPATVIFVADIPVVGNPATALSVVDDNRVANNTALNSVKAHIVDGNGNPVPGAIIVFTITGGTASSGATLNDANPITTDANGDAIMHLKSTAAGTVTITATVNGVAITNGSPATVTFVADVPSGANPATALSVVIPSAVANGTAVTSVKAHVADANGNPVKGAAVQFTIATGAANIVETNPVITDANGDAVITLNSTVVGAVTITATAGGTPITNGSPATVTFTVDVPAVTNPATALSVVVTGVVADGVALNKVKAHIEDAQGNPVPGATIEFTIATGTAQFDGPATMTTDANGDAIISLKSTVAGTVTVTAKVNGTAIVNGSPAIVTFVAGPPDPGNTATALIVATNNALANGTATNSVKAHVVDANGNPVPNATIEFAIAGGTGAFVGSTTITTDANGDATITLTSTVAGTVDITATVNGVAIINNSPATVTFTTEPDVNIADTRLIVLSNDAIADGVETNSVKAHVVDATGTPLNLKEVFFKIESGDATVLTIQPVLTDANGDATILLASKTAGAVSVTAKVGDKQIINGSPAKLRFVPIDIYVPKIFTPNNDGQNDIVKPIVVGITTFHYFNIYNRWGNLVFTTKDPNVGWDGRFKGVLQPVETYMWIAEGLDKDKKKITRRGMISLVR</sequence>
<gene>
    <name evidence="3" type="ORF">D3H65_28960</name>
</gene>
<dbReference type="InterPro" id="IPR013783">
    <property type="entry name" value="Ig-like_fold"/>
</dbReference>
<feature type="domain" description="Big-1" evidence="2">
    <location>
        <begin position="1222"/>
        <end position="1316"/>
    </location>
</feature>
<feature type="domain" description="Big-1" evidence="2">
    <location>
        <begin position="374"/>
        <end position="470"/>
    </location>
</feature>
<dbReference type="Gene3D" id="2.60.40.10">
    <property type="entry name" value="Immunoglobulins"/>
    <property type="match status" value="19"/>
</dbReference>
<accession>A0A3B7MX25</accession>
<dbReference type="PANTHER" id="PTHR39576">
    <property type="entry name" value="ATTACHING AND EFFACING PROTEIN HOMOLOG-RELATED-RELATED"/>
    <property type="match status" value="1"/>
</dbReference>
<feature type="domain" description="Big-1" evidence="2">
    <location>
        <begin position="1868"/>
        <end position="1964"/>
    </location>
</feature>
<keyword evidence="4" id="KW-1185">Reference proteome</keyword>
<feature type="domain" description="Big-1" evidence="2">
    <location>
        <begin position="162"/>
        <end position="258"/>
    </location>
</feature>
<feature type="domain" description="Big-1" evidence="2">
    <location>
        <begin position="1116"/>
        <end position="1212"/>
    </location>
</feature>
<feature type="domain" description="Big-1" evidence="2">
    <location>
        <begin position="1762"/>
        <end position="1858"/>
    </location>
</feature>
<feature type="domain" description="Big-1" evidence="2">
    <location>
        <begin position="692"/>
        <end position="788"/>
    </location>
</feature>
<dbReference type="GO" id="GO:0009279">
    <property type="term" value="C:cell outer membrane"/>
    <property type="evidence" value="ECO:0007669"/>
    <property type="project" value="TreeGrafter"/>
</dbReference>
<feature type="domain" description="Big-1" evidence="2">
    <location>
        <begin position="1656"/>
        <end position="1752"/>
    </location>
</feature>
<feature type="domain" description="Big-1" evidence="2">
    <location>
        <begin position="1328"/>
        <end position="1427"/>
    </location>
</feature>
<feature type="domain" description="Big-1" evidence="2">
    <location>
        <begin position="1973"/>
        <end position="2067"/>
    </location>
</feature>
<comment type="similarity">
    <text evidence="1">Belongs to the intimin/invasin family.</text>
</comment>
<reference evidence="3 4" key="1">
    <citation type="submission" date="2018-09" db="EMBL/GenBank/DDBJ databases">
        <title>Genome sequencing of strain 6GH32-13.</title>
        <authorList>
            <person name="Weon H.-Y."/>
            <person name="Heo J."/>
            <person name="Kwon S.-W."/>
        </authorList>
    </citation>
    <scope>NUCLEOTIDE SEQUENCE [LARGE SCALE GENOMIC DNA]</scope>
    <source>
        <strain evidence="3 4">5GH32-13</strain>
    </source>
</reference>
<dbReference type="SUPFAM" id="SSF49373">
    <property type="entry name" value="Invasin/intimin cell-adhesion fragments"/>
    <property type="match status" value="19"/>
</dbReference>
<evidence type="ECO:0000313" key="4">
    <source>
        <dbReference type="Proteomes" id="UP000263900"/>
    </source>
</evidence>
<dbReference type="KEGG" id="pseg:D3H65_28960"/>
<dbReference type="Pfam" id="PF02369">
    <property type="entry name" value="Big_1"/>
    <property type="match status" value="19"/>
</dbReference>
<feature type="domain" description="Big-1" evidence="2">
    <location>
        <begin position="586"/>
        <end position="680"/>
    </location>
</feature>
<evidence type="ECO:0000313" key="3">
    <source>
        <dbReference type="EMBL" id="AXY77769.1"/>
    </source>
</evidence>
<dbReference type="InterPro" id="IPR026341">
    <property type="entry name" value="T9SS_type_B"/>
</dbReference>
<feature type="domain" description="Big-1" evidence="2">
    <location>
        <begin position="1546"/>
        <end position="1646"/>
    </location>
</feature>
<protein>
    <recommendedName>
        <fullName evidence="2">Big-1 domain-containing protein</fullName>
    </recommendedName>
</protein>
<dbReference type="NCBIfam" id="TIGR04131">
    <property type="entry name" value="Bac_Flav_CTERM"/>
    <property type="match status" value="1"/>
</dbReference>
<feature type="domain" description="Big-1" evidence="2">
    <location>
        <begin position="1437"/>
        <end position="1536"/>
    </location>
</feature>
<feature type="domain" description="Big-1" evidence="2">
    <location>
        <begin position="268"/>
        <end position="364"/>
    </location>
</feature>
<dbReference type="SMART" id="SM00634">
    <property type="entry name" value="BID_1"/>
    <property type="match status" value="19"/>
</dbReference>